<dbReference type="AlphaFoldDB" id="A0AA39JVW2"/>
<dbReference type="GeneID" id="85353533"/>
<dbReference type="EMBL" id="JAUEPS010000041">
    <property type="protein sequence ID" value="KAK0448419.1"/>
    <property type="molecule type" value="Genomic_DNA"/>
</dbReference>
<sequence length="135" mass="15248">MCGQVPGQIILVLGGNDNTAESDFLVLPDFGPSGNDINVRNLQEDVAPVQSCSRTSLIQCQRRIQRGDDSPESWHTRDEVRNLWIAAMNRRLTIDRMLVNKYRYGAKALKKVIVLSTRLKGALLDERALPEDWID</sequence>
<name>A0AA39JVW2_ARMTA</name>
<reference evidence="1" key="1">
    <citation type="submission" date="2023-06" db="EMBL/GenBank/DDBJ databases">
        <authorList>
            <consortium name="Lawrence Berkeley National Laboratory"/>
            <person name="Ahrendt S."/>
            <person name="Sahu N."/>
            <person name="Indic B."/>
            <person name="Wong-Bajracharya J."/>
            <person name="Merenyi Z."/>
            <person name="Ke H.-M."/>
            <person name="Monk M."/>
            <person name="Kocsube S."/>
            <person name="Drula E."/>
            <person name="Lipzen A."/>
            <person name="Balint B."/>
            <person name="Henrissat B."/>
            <person name="Andreopoulos B."/>
            <person name="Martin F.M."/>
            <person name="Harder C.B."/>
            <person name="Rigling D."/>
            <person name="Ford K.L."/>
            <person name="Foster G.D."/>
            <person name="Pangilinan J."/>
            <person name="Papanicolaou A."/>
            <person name="Barry K."/>
            <person name="LaButti K."/>
            <person name="Viragh M."/>
            <person name="Koriabine M."/>
            <person name="Yan M."/>
            <person name="Riley R."/>
            <person name="Champramary S."/>
            <person name="Plett K.L."/>
            <person name="Tsai I.J."/>
            <person name="Slot J."/>
            <person name="Sipos G."/>
            <person name="Plett J."/>
            <person name="Nagy L.G."/>
            <person name="Grigoriev I.V."/>
        </authorList>
    </citation>
    <scope>NUCLEOTIDE SEQUENCE</scope>
    <source>
        <strain evidence="1">CCBAS 213</strain>
    </source>
</reference>
<organism evidence="1 2">
    <name type="scientific">Armillaria tabescens</name>
    <name type="common">Ringless honey mushroom</name>
    <name type="synonym">Agaricus tabescens</name>
    <dbReference type="NCBI Taxonomy" id="1929756"/>
    <lineage>
        <taxon>Eukaryota</taxon>
        <taxon>Fungi</taxon>
        <taxon>Dikarya</taxon>
        <taxon>Basidiomycota</taxon>
        <taxon>Agaricomycotina</taxon>
        <taxon>Agaricomycetes</taxon>
        <taxon>Agaricomycetidae</taxon>
        <taxon>Agaricales</taxon>
        <taxon>Marasmiineae</taxon>
        <taxon>Physalacriaceae</taxon>
        <taxon>Desarmillaria</taxon>
    </lineage>
</organism>
<accession>A0AA39JVW2</accession>
<evidence type="ECO:0000313" key="1">
    <source>
        <dbReference type="EMBL" id="KAK0448419.1"/>
    </source>
</evidence>
<proteinExistence type="predicted"/>
<evidence type="ECO:0000313" key="2">
    <source>
        <dbReference type="Proteomes" id="UP001175211"/>
    </source>
</evidence>
<dbReference type="Proteomes" id="UP001175211">
    <property type="component" value="Unassembled WGS sequence"/>
</dbReference>
<comment type="caution">
    <text evidence="1">The sequence shown here is derived from an EMBL/GenBank/DDBJ whole genome shotgun (WGS) entry which is preliminary data.</text>
</comment>
<protein>
    <submittedName>
        <fullName evidence="1">Uncharacterized protein</fullName>
    </submittedName>
</protein>
<keyword evidence="2" id="KW-1185">Reference proteome</keyword>
<gene>
    <name evidence="1" type="ORF">EV420DRAFT_1483435</name>
</gene>
<dbReference type="RefSeq" id="XP_060326524.1">
    <property type="nucleotide sequence ID" value="XM_060469985.1"/>
</dbReference>